<comment type="catalytic activity">
    <reaction evidence="15">
        <text>a UDP-3-O-[(3R)-3-hydroxyacyl]-N-acetyl-alpha-D-glucosamine + H2O = a UDP-3-O-[(3R)-3-hydroxyacyl]-alpha-D-glucosamine + acetate</text>
        <dbReference type="Rhea" id="RHEA:67816"/>
        <dbReference type="ChEBI" id="CHEBI:15377"/>
        <dbReference type="ChEBI" id="CHEBI:30089"/>
        <dbReference type="ChEBI" id="CHEBI:137740"/>
        <dbReference type="ChEBI" id="CHEBI:173225"/>
        <dbReference type="EC" id="3.5.1.108"/>
    </reaction>
</comment>
<evidence type="ECO:0000256" key="12">
    <source>
        <dbReference type="ARBA" id="ARBA00023015"/>
    </source>
</evidence>
<evidence type="ECO:0000256" key="9">
    <source>
        <dbReference type="ARBA" id="ARBA00022801"/>
    </source>
</evidence>
<evidence type="ECO:0000256" key="17">
    <source>
        <dbReference type="PROSITE-ProRule" id="PRU00169"/>
    </source>
</evidence>
<dbReference type="InterPro" id="IPR001789">
    <property type="entry name" value="Sig_transdc_resp-reg_receiver"/>
</dbReference>
<dbReference type="CDD" id="cd17550">
    <property type="entry name" value="REC_NtrX-like"/>
    <property type="match status" value="1"/>
</dbReference>
<dbReference type="UniPathway" id="UPA00359">
    <property type="reaction ID" value="UER00478"/>
</dbReference>
<dbReference type="GO" id="GO:0000160">
    <property type="term" value="P:phosphorelay signal transduction system"/>
    <property type="evidence" value="ECO:0007669"/>
    <property type="project" value="UniProtKB-KW"/>
</dbReference>
<dbReference type="PANTHER" id="PTHR33694">
    <property type="entry name" value="UDP-3-O-ACYL-N-ACETYLGLUCOSAMINE DEACETYLASE 1, MITOCHONDRIAL-RELATED"/>
    <property type="match status" value="1"/>
</dbReference>
<keyword evidence="7" id="KW-0441">Lipid A biosynthesis</keyword>
<gene>
    <name evidence="19" type="primary">lpxC</name>
    <name evidence="19" type="ORF">EPJ79_09660</name>
</gene>
<feature type="modified residue" description="4-aspartylphosphate" evidence="17">
    <location>
        <position position="61"/>
    </location>
</feature>
<evidence type="ECO:0000256" key="14">
    <source>
        <dbReference type="ARBA" id="ARBA00023163"/>
    </source>
</evidence>
<keyword evidence="14" id="KW-0804">Transcription</keyword>
<dbReference type="FunFam" id="3.40.50.2300:FF:000018">
    <property type="entry name" value="DNA-binding transcriptional regulator NtrC"/>
    <property type="match status" value="1"/>
</dbReference>
<dbReference type="GO" id="GO:0016020">
    <property type="term" value="C:membrane"/>
    <property type="evidence" value="ECO:0007669"/>
    <property type="project" value="GOC"/>
</dbReference>
<dbReference type="PROSITE" id="PS50110">
    <property type="entry name" value="RESPONSE_REGULATORY"/>
    <property type="match status" value="1"/>
</dbReference>
<dbReference type="SUPFAM" id="SSF54211">
    <property type="entry name" value="Ribosomal protein S5 domain 2-like"/>
    <property type="match status" value="2"/>
</dbReference>
<keyword evidence="10" id="KW-0862">Zinc</keyword>
<dbReference type="EMBL" id="SAXU01000001">
    <property type="protein sequence ID" value="TXJ21369.1"/>
    <property type="molecule type" value="Genomic_DNA"/>
</dbReference>
<evidence type="ECO:0000313" key="19">
    <source>
        <dbReference type="EMBL" id="TXJ21369.1"/>
    </source>
</evidence>
<dbReference type="SMART" id="SM00448">
    <property type="entry name" value="REC"/>
    <property type="match status" value="1"/>
</dbReference>
<dbReference type="EC" id="3.5.1.108" evidence="4 16"/>
<dbReference type="InterPro" id="IPR011334">
    <property type="entry name" value="UDP-acyl_GlcNac_deAcase_C"/>
</dbReference>
<proteinExistence type="predicted"/>
<evidence type="ECO:0000256" key="3">
    <source>
        <dbReference type="ARBA" id="ARBA00005002"/>
    </source>
</evidence>
<evidence type="ECO:0000256" key="13">
    <source>
        <dbReference type="ARBA" id="ARBA00023098"/>
    </source>
</evidence>
<accession>A0A5C8D7F5</accession>
<dbReference type="GO" id="GO:0046872">
    <property type="term" value="F:metal ion binding"/>
    <property type="evidence" value="ECO:0007669"/>
    <property type="project" value="UniProtKB-KW"/>
</dbReference>
<dbReference type="Pfam" id="PF03331">
    <property type="entry name" value="LpxC"/>
    <property type="match status" value="1"/>
</dbReference>
<comment type="function">
    <text evidence="2">Catalyzes the hydrolysis of UDP-3-O-myristoyl-N-acetylglucosamine to form UDP-3-O-myristoylglucosamine and acetate, the committed step in lipid A biosynthesis.</text>
</comment>
<evidence type="ECO:0000256" key="5">
    <source>
        <dbReference type="ARBA" id="ARBA00022516"/>
    </source>
</evidence>
<keyword evidence="5" id="KW-0444">Lipid biosynthesis</keyword>
<evidence type="ECO:0000256" key="4">
    <source>
        <dbReference type="ARBA" id="ARBA00012745"/>
    </source>
</evidence>
<dbReference type="InterPro" id="IPR004463">
    <property type="entry name" value="UDP-acyl_GlcNac_deAcase"/>
</dbReference>
<protein>
    <recommendedName>
        <fullName evidence="4 16">UDP-3-O-acyl-N-acetylglucosamine deacetylase</fullName>
        <ecNumber evidence="4 16">3.5.1.108</ecNumber>
    </recommendedName>
</protein>
<comment type="caution">
    <text evidence="19">The sequence shown here is derived from an EMBL/GenBank/DDBJ whole genome shotgun (WGS) entry which is preliminary data.</text>
</comment>
<feature type="domain" description="Response regulatory" evidence="18">
    <location>
        <begin position="12"/>
        <end position="126"/>
    </location>
</feature>
<comment type="cofactor">
    <cofactor evidence="1">
        <name>Zn(2+)</name>
        <dbReference type="ChEBI" id="CHEBI:29105"/>
    </cofactor>
</comment>
<dbReference type="Gene3D" id="3.40.50.2300">
    <property type="match status" value="1"/>
</dbReference>
<evidence type="ECO:0000256" key="10">
    <source>
        <dbReference type="ARBA" id="ARBA00022833"/>
    </source>
</evidence>
<evidence type="ECO:0000256" key="11">
    <source>
        <dbReference type="ARBA" id="ARBA00023012"/>
    </source>
</evidence>
<dbReference type="InterPro" id="IPR020568">
    <property type="entry name" value="Ribosomal_Su5_D2-typ_SF"/>
</dbReference>
<dbReference type="AlphaFoldDB" id="A0A5C8D7F5"/>
<dbReference type="Gene3D" id="3.30.230.20">
    <property type="entry name" value="lpxc deacetylase, domain 1"/>
    <property type="match status" value="1"/>
</dbReference>
<evidence type="ECO:0000256" key="6">
    <source>
        <dbReference type="ARBA" id="ARBA00022553"/>
    </source>
</evidence>
<dbReference type="GO" id="GO:0009245">
    <property type="term" value="P:lipid A biosynthetic process"/>
    <property type="evidence" value="ECO:0007669"/>
    <property type="project" value="UniProtKB-UniRule"/>
</dbReference>
<dbReference type="RefSeq" id="WP_147739339.1">
    <property type="nucleotide sequence ID" value="NZ_SAXU01000001.1"/>
</dbReference>
<evidence type="ECO:0000256" key="15">
    <source>
        <dbReference type="ARBA" id="ARBA00024535"/>
    </source>
</evidence>
<keyword evidence="6 17" id="KW-0597">Phosphoprotein</keyword>
<dbReference type="Pfam" id="PF00072">
    <property type="entry name" value="Response_reg"/>
    <property type="match status" value="1"/>
</dbReference>
<keyword evidence="12" id="KW-0805">Transcription regulation</keyword>
<name>A0A5C8D7F5_9SPIR</name>
<evidence type="ECO:0000256" key="16">
    <source>
        <dbReference type="NCBIfam" id="TIGR00325"/>
    </source>
</evidence>
<keyword evidence="9 19" id="KW-0378">Hydrolase</keyword>
<dbReference type="NCBIfam" id="TIGR00325">
    <property type="entry name" value="lpxC"/>
    <property type="match status" value="1"/>
</dbReference>
<evidence type="ECO:0000256" key="7">
    <source>
        <dbReference type="ARBA" id="ARBA00022556"/>
    </source>
</evidence>
<dbReference type="PANTHER" id="PTHR33694:SF1">
    <property type="entry name" value="UDP-3-O-ACYL-N-ACETYLGLUCOSAMINE DEACETYLASE 1, MITOCHONDRIAL-RELATED"/>
    <property type="match status" value="1"/>
</dbReference>
<keyword evidence="8" id="KW-0479">Metal-binding</keyword>
<keyword evidence="13" id="KW-0443">Lipid metabolism</keyword>
<evidence type="ECO:0000256" key="1">
    <source>
        <dbReference type="ARBA" id="ARBA00001947"/>
    </source>
</evidence>
<keyword evidence="11" id="KW-0902">Two-component regulatory system</keyword>
<comment type="pathway">
    <text evidence="3">Glycolipid biosynthesis; lipid IV(A) biosynthesis; lipid IV(A) from (3R)-3-hydroxytetradecanoyl-[acyl-carrier-protein] and UDP-N-acetyl-alpha-D-glucosamine: step 2/6.</text>
</comment>
<evidence type="ECO:0000313" key="20">
    <source>
        <dbReference type="Proteomes" id="UP000324638"/>
    </source>
</evidence>
<reference evidence="19 20" key="1">
    <citation type="journal article" date="1992" name="Lakartidningen">
        <title>[Penicillin V and not amoxicillin is the first choice preparation in acute otitis].</title>
        <authorList>
            <person name="Kamme C."/>
            <person name="Lundgren K."/>
            <person name="Prellner K."/>
        </authorList>
    </citation>
    <scope>NUCLEOTIDE SEQUENCE [LARGE SCALE GENOMIC DNA]</scope>
    <source>
        <strain evidence="19 20">513A</strain>
    </source>
</reference>
<dbReference type="Proteomes" id="UP000324638">
    <property type="component" value="Unassembled WGS sequence"/>
</dbReference>
<dbReference type="InterPro" id="IPR011006">
    <property type="entry name" value="CheY-like_superfamily"/>
</dbReference>
<dbReference type="Gene3D" id="3.30.1700.10">
    <property type="entry name" value="lpxc deacetylase, domain 2"/>
    <property type="match status" value="1"/>
</dbReference>
<sequence>MENLETVKIKNKVLIIDDEEDILSSCKNVLEDEDYDVDIAKDYDEALKIFESKKIDLVFLDVWLPNTDGLDILSNIKEKYPKTTVIMMSGHAGVETAVRATKLGAYDFLEKPISVSKLLSSCEEVLNKKENNKNEENLNYLNEHGNHNKSKLKYRIPQRTIAKSVVVSGFALMEGRKTALTLVPAEVNTGIVFIDINTNTHIKLSHENILSKDKSGAVNSTALINGNRYIKTTEHFLAALHMMGITNLIVKCDGEVPNVDGSALVFCDALKEAGFIEQEDYIEPIVIDRELTYGKVDDNETYIILSPYDGLEVNLRIDFSGSIGVQQYDYKFESFEQFSEDIGKARSFNTLDNIDYAQKMGMAGSGMIGSHIILCEGKVINTKLHFDNEFVRHKILDIIGDLYILARPIKAKIIANKSSHSFNHSVVHDIANKYL</sequence>
<evidence type="ECO:0000256" key="2">
    <source>
        <dbReference type="ARBA" id="ARBA00002923"/>
    </source>
</evidence>
<dbReference type="GO" id="GO:0103117">
    <property type="term" value="F:UDP-3-O-acyl-N-acetylglucosamine deacetylase activity"/>
    <property type="evidence" value="ECO:0007669"/>
    <property type="project" value="UniProtKB-UniRule"/>
</dbReference>
<organism evidence="19 20">
    <name type="scientific">Brachyspira aalborgi</name>
    <dbReference type="NCBI Taxonomy" id="29522"/>
    <lineage>
        <taxon>Bacteria</taxon>
        <taxon>Pseudomonadati</taxon>
        <taxon>Spirochaetota</taxon>
        <taxon>Spirochaetia</taxon>
        <taxon>Brachyspirales</taxon>
        <taxon>Brachyspiraceae</taxon>
        <taxon>Brachyspira</taxon>
    </lineage>
</organism>
<evidence type="ECO:0000256" key="8">
    <source>
        <dbReference type="ARBA" id="ARBA00022723"/>
    </source>
</evidence>
<dbReference type="InterPro" id="IPR015870">
    <property type="entry name" value="UDP-acyl_N-AcGlcN_deAcase_N"/>
</dbReference>
<dbReference type="SUPFAM" id="SSF52172">
    <property type="entry name" value="CheY-like"/>
    <property type="match status" value="1"/>
</dbReference>
<evidence type="ECO:0000259" key="18">
    <source>
        <dbReference type="PROSITE" id="PS50110"/>
    </source>
</evidence>